<dbReference type="RefSeq" id="WP_039281369.1">
    <property type="nucleotide sequence ID" value="NZ_JTDI01000002.1"/>
</dbReference>
<accession>A0A0B1ZQ11</accession>
<evidence type="ECO:0000313" key="3">
    <source>
        <dbReference type="Proteomes" id="UP000031057"/>
    </source>
</evidence>
<dbReference type="InterPro" id="IPR032710">
    <property type="entry name" value="NTF2-like_dom_sf"/>
</dbReference>
<dbReference type="AlphaFoldDB" id="A0A0B1ZQ11"/>
<dbReference type="SUPFAM" id="SSF54427">
    <property type="entry name" value="NTF2-like"/>
    <property type="match status" value="1"/>
</dbReference>
<gene>
    <name evidence="2" type="ORF">LK12_07840</name>
</gene>
<name>A0A0B1ZQ11_9SPHN</name>
<dbReference type="Proteomes" id="UP000031057">
    <property type="component" value="Unassembled WGS sequence"/>
</dbReference>
<reference evidence="2 3" key="1">
    <citation type="submission" date="2014-10" db="EMBL/GenBank/DDBJ databases">
        <title>Genome sequence of Novosphingobium malaysiense MUSC 273(T).</title>
        <authorList>
            <person name="Lee L.-H."/>
        </authorList>
    </citation>
    <scope>NUCLEOTIDE SEQUENCE [LARGE SCALE GENOMIC DNA]</scope>
    <source>
        <strain evidence="2 3">MUSC 273</strain>
    </source>
</reference>
<feature type="domain" description="SnoaL-like" evidence="1">
    <location>
        <begin position="10"/>
        <end position="134"/>
    </location>
</feature>
<protein>
    <recommendedName>
        <fullName evidence="1">SnoaL-like domain-containing protein</fullName>
    </recommendedName>
</protein>
<dbReference type="STRING" id="1348853.LK12_07840"/>
<proteinExistence type="predicted"/>
<evidence type="ECO:0000259" key="1">
    <source>
        <dbReference type="Pfam" id="PF13577"/>
    </source>
</evidence>
<dbReference type="Pfam" id="PF13577">
    <property type="entry name" value="SnoaL_4"/>
    <property type="match status" value="1"/>
</dbReference>
<evidence type="ECO:0000313" key="2">
    <source>
        <dbReference type="EMBL" id="KHK92656.1"/>
    </source>
</evidence>
<dbReference type="EMBL" id="JTDI01000002">
    <property type="protein sequence ID" value="KHK92656.1"/>
    <property type="molecule type" value="Genomic_DNA"/>
</dbReference>
<dbReference type="OrthoDB" id="2860904at2"/>
<dbReference type="InterPro" id="IPR037401">
    <property type="entry name" value="SnoaL-like"/>
</dbReference>
<keyword evidence="3" id="KW-1185">Reference proteome</keyword>
<dbReference type="Gene3D" id="3.10.450.50">
    <property type="match status" value="1"/>
</dbReference>
<comment type="caution">
    <text evidence="2">The sequence shown here is derived from an EMBL/GenBank/DDBJ whole genome shotgun (WGS) entry which is preliminary data.</text>
</comment>
<organism evidence="2 3">
    <name type="scientific">Novosphingobium malaysiense</name>
    <dbReference type="NCBI Taxonomy" id="1348853"/>
    <lineage>
        <taxon>Bacteria</taxon>
        <taxon>Pseudomonadati</taxon>
        <taxon>Pseudomonadota</taxon>
        <taxon>Alphaproteobacteria</taxon>
        <taxon>Sphingomonadales</taxon>
        <taxon>Sphingomonadaceae</taxon>
        <taxon>Novosphingobium</taxon>
    </lineage>
</organism>
<sequence>MTGTTEERLRRVEDILAIKDLRARYAHAANMIKGRSGDNKVFASLFAEDGTFDPGMGSATGPAAIEAMMDKLTTQWQSAVHHMLNSVIEVDGDTATGTINGLMVFTKKDDPTPIWLSNIYNDTYVRTAAGWRFKLVTITDIFAQPAFFEAYAEFAAGN</sequence>